<protein>
    <submittedName>
        <fullName evidence="1">Uncharacterized protein</fullName>
    </submittedName>
</protein>
<proteinExistence type="predicted"/>
<dbReference type="Proteomes" id="UP000291981">
    <property type="component" value="Unassembled WGS sequence"/>
</dbReference>
<evidence type="ECO:0000313" key="1">
    <source>
        <dbReference type="EMBL" id="TAI49720.1"/>
    </source>
</evidence>
<keyword evidence="2" id="KW-1185">Reference proteome</keyword>
<dbReference type="OrthoDB" id="1489647at2"/>
<dbReference type="AlphaFoldDB" id="A0A4V2HSZ9"/>
<comment type="caution">
    <text evidence="1">The sequence shown here is derived from an EMBL/GenBank/DDBJ whole genome shotgun (WGS) entry which is preliminary data.</text>
</comment>
<dbReference type="EMBL" id="SGIU01000001">
    <property type="protein sequence ID" value="TAI49720.1"/>
    <property type="molecule type" value="Genomic_DNA"/>
</dbReference>
<evidence type="ECO:0000313" key="2">
    <source>
        <dbReference type="Proteomes" id="UP000291981"/>
    </source>
</evidence>
<gene>
    <name evidence="1" type="ORF">EW142_07965</name>
</gene>
<reference evidence="1 2" key="1">
    <citation type="submission" date="2019-02" db="EMBL/GenBank/DDBJ databases">
        <title>Draft genome sequence of Muricauda sp. 176CP4-71.</title>
        <authorList>
            <person name="Park J.-S."/>
        </authorList>
    </citation>
    <scope>NUCLEOTIDE SEQUENCE [LARGE SCALE GENOMIC DNA]</scope>
    <source>
        <strain evidence="1 2">176CP4-71</strain>
    </source>
</reference>
<name>A0A4V2HSZ9_9FLAO</name>
<organism evidence="1 2">
    <name type="scientific">Flagellimonas allohymeniacidonis</name>
    <dbReference type="NCBI Taxonomy" id="2517819"/>
    <lineage>
        <taxon>Bacteria</taxon>
        <taxon>Pseudomonadati</taxon>
        <taxon>Bacteroidota</taxon>
        <taxon>Flavobacteriia</taxon>
        <taxon>Flavobacteriales</taxon>
        <taxon>Flavobacteriaceae</taxon>
        <taxon>Flagellimonas</taxon>
    </lineage>
</organism>
<dbReference type="RefSeq" id="WP_130612149.1">
    <property type="nucleotide sequence ID" value="NZ_SGIU01000001.1"/>
</dbReference>
<accession>A0A4V2HSZ9</accession>
<sequence length="333" mass="38312">MKLLRDYRIFFLALLTLLVHSCQKENNTNIHTDAQDDTVEGKTIVLGNELSIPYTTENMQTAFDNLLFNLKSKSKKSALAKTFKVEKEIEVVPSHYYYRFLPKDSLEHEMITQDTILQVSNVPLHYEIKEEGDFYDDPELEGDENPSALSYLYAVVPYNYEVPGNVHKERLDNFYFAPEMDDKEAMEEGEIEVKLPRNKTTRDILTVDESGEVFEYLELEALKLTNNLEADELAILRFYLPNDSTATTYSYAEAAQLGYEQRDLIIDLTSVETMLEQEALAGRRGWTPSGRITVYEDVVNKTVGVMAAEVKVRKWGLVVIRRARTDRNGNFRT</sequence>